<feature type="compositionally biased region" description="Polar residues" evidence="1">
    <location>
        <begin position="39"/>
        <end position="49"/>
    </location>
</feature>
<dbReference type="OrthoDB" id="112883at2759"/>
<keyword evidence="3" id="KW-1185">Reference proteome</keyword>
<dbReference type="PANTHER" id="PTHR47160:SF5">
    <property type="entry name" value="MULE TRANSPOSASE DOMAIN-CONTAINING PROTEIN"/>
    <property type="match status" value="1"/>
</dbReference>
<comment type="caution">
    <text evidence="2">The sequence shown here is derived from an EMBL/GenBank/DDBJ whole genome shotgun (WGS) entry which is preliminary data.</text>
</comment>
<reference evidence="3" key="1">
    <citation type="submission" date="2017-03" db="EMBL/GenBank/DDBJ databases">
        <title>Phytopthora megakarya and P. palmivora, two closely related causual agents of cacao black pod achieved similar genome size and gene model numbers by different mechanisms.</title>
        <authorList>
            <person name="Ali S."/>
            <person name="Shao J."/>
            <person name="Larry D.J."/>
            <person name="Kronmiller B."/>
            <person name="Shen D."/>
            <person name="Strem M.D."/>
            <person name="Melnick R.L."/>
            <person name="Guiltinan M.J."/>
            <person name="Tyler B.M."/>
            <person name="Meinhardt L.W."/>
            <person name="Bailey B.A."/>
        </authorList>
    </citation>
    <scope>NUCLEOTIDE SEQUENCE [LARGE SCALE GENOMIC DNA]</scope>
    <source>
        <strain evidence="3">zdho120</strain>
    </source>
</reference>
<evidence type="ECO:0000313" key="2">
    <source>
        <dbReference type="EMBL" id="OWZ09198.1"/>
    </source>
</evidence>
<proteinExistence type="predicted"/>
<name>A0A225VWB3_9STRA</name>
<accession>A0A225VWB3</accession>
<feature type="region of interest" description="Disordered" evidence="1">
    <location>
        <begin position="39"/>
        <end position="73"/>
    </location>
</feature>
<sequence>MEQVLLEMNRVFEILVPTLDSFHLEGDQAAVLTDEIDDSTTNTKISGGQHNDARDVAVGENDEQGENDMKWEDVDHTSPGIDADYYLLQGSYTTPSQSLPGTAWPLGDGGPPVSTIPGRTRGEVSQETSTCYFRGYKYARAWASSKKISYRCSHCRQGCSGTMAFFIRTMGYTAGRHHTCRNIDVAGTSLIDVTSAMKDRVDTLAIAQVTLPVRRIWEAVRGEYYGADNDHIVRGLAESQVLRRVYQARSRHFSGDFHYVTVNRENLSKPTRIIGWVHPSLINLLRYHGTMIFVDGTFRCVPPGYKQCVIFMVHDRASGLYVPVYYVLSTSRRGDSFWDMIHFVVQGTDQQLEPAEVVCDFECALIDTVQTQYPNAIVIGCRFHLKQALRRAMKRGGVRYRYDPWVLDILTVVEQNLIERAIKWVKREIRQRCDYSKAKSRGFWGYFQQTWLEQYNVSVWNVAGLNSELVARTNNPLEMFNRELNDRFPKPRPSMATFVGVIKTLSAEYVQRLTDIPRGRARRPTRKRIQLPAPINIPEDIGDDSYDDAPAVAELQSDSSSIEEGGEDEEEHVAMEGGSTLDDNTDEYDENVEEEMDIIDIVQVYGPGSSSYQLTIEVSKQVYEESSENDALFRSLADNVLRMQKRFLLLLDDWEQYSNADECFFVQLLNITVSKGGAAKN</sequence>
<dbReference type="Proteomes" id="UP000198211">
    <property type="component" value="Unassembled WGS sequence"/>
</dbReference>
<organism evidence="2 3">
    <name type="scientific">Phytophthora megakarya</name>
    <dbReference type="NCBI Taxonomy" id="4795"/>
    <lineage>
        <taxon>Eukaryota</taxon>
        <taxon>Sar</taxon>
        <taxon>Stramenopiles</taxon>
        <taxon>Oomycota</taxon>
        <taxon>Peronosporomycetes</taxon>
        <taxon>Peronosporales</taxon>
        <taxon>Peronosporaceae</taxon>
        <taxon>Phytophthora</taxon>
    </lineage>
</organism>
<feature type="region of interest" description="Disordered" evidence="1">
    <location>
        <begin position="554"/>
        <end position="586"/>
    </location>
</feature>
<gene>
    <name evidence="2" type="ORF">PHMEG_00018138</name>
</gene>
<evidence type="ECO:0000313" key="3">
    <source>
        <dbReference type="Proteomes" id="UP000198211"/>
    </source>
</evidence>
<dbReference type="EMBL" id="NBNE01002878">
    <property type="protein sequence ID" value="OWZ09198.1"/>
    <property type="molecule type" value="Genomic_DNA"/>
</dbReference>
<evidence type="ECO:0000256" key="1">
    <source>
        <dbReference type="SAM" id="MobiDB-lite"/>
    </source>
</evidence>
<dbReference type="PANTHER" id="PTHR47160">
    <property type="entry name" value="PUTATIVE-RELATED"/>
    <property type="match status" value="1"/>
</dbReference>
<dbReference type="AlphaFoldDB" id="A0A225VWB3"/>
<protein>
    <submittedName>
        <fullName evidence="2">Uncharacterized protein</fullName>
    </submittedName>
</protein>